<comment type="cofactor">
    <cofactor evidence="1">
        <name>Mg(2+)</name>
        <dbReference type="ChEBI" id="CHEBI:18420"/>
    </cofactor>
</comment>
<dbReference type="HAMAP" id="MF_00321">
    <property type="entry name" value="GTPase_EngB"/>
    <property type="match status" value="1"/>
</dbReference>
<evidence type="ECO:0000313" key="12">
    <source>
        <dbReference type="Proteomes" id="UP000037460"/>
    </source>
</evidence>
<keyword evidence="9" id="KW-0131">Cell cycle</keyword>
<dbReference type="GO" id="GO:0046872">
    <property type="term" value="F:metal ion binding"/>
    <property type="evidence" value="ECO:0007669"/>
    <property type="project" value="UniProtKB-KW"/>
</dbReference>
<evidence type="ECO:0000256" key="3">
    <source>
        <dbReference type="ARBA" id="ARBA00022618"/>
    </source>
</evidence>
<name>A0A0M0J5N9_9EUKA</name>
<dbReference type="SUPFAM" id="SSF52540">
    <property type="entry name" value="P-loop containing nucleoside triphosphate hydrolases"/>
    <property type="match status" value="1"/>
</dbReference>
<dbReference type="InterPro" id="IPR019987">
    <property type="entry name" value="GTP-bd_ribosome_bio_YsxC"/>
</dbReference>
<dbReference type="GO" id="GO:0005525">
    <property type="term" value="F:GTP binding"/>
    <property type="evidence" value="ECO:0007669"/>
    <property type="project" value="UniProtKB-KW"/>
</dbReference>
<evidence type="ECO:0000256" key="2">
    <source>
        <dbReference type="ARBA" id="ARBA00009638"/>
    </source>
</evidence>
<evidence type="ECO:0000313" key="11">
    <source>
        <dbReference type="EMBL" id="KOO21924.1"/>
    </source>
</evidence>
<dbReference type="InterPro" id="IPR030393">
    <property type="entry name" value="G_ENGB_dom"/>
</dbReference>
<keyword evidence="3" id="KW-0132">Cell division</keyword>
<organism evidence="11 12">
    <name type="scientific">Chrysochromulina tobinii</name>
    <dbReference type="NCBI Taxonomy" id="1460289"/>
    <lineage>
        <taxon>Eukaryota</taxon>
        <taxon>Haptista</taxon>
        <taxon>Haptophyta</taxon>
        <taxon>Prymnesiophyceae</taxon>
        <taxon>Prymnesiales</taxon>
        <taxon>Chrysochromulinaceae</taxon>
        <taxon>Chrysochromulina</taxon>
    </lineage>
</organism>
<dbReference type="PANTHER" id="PTHR11649">
    <property type="entry name" value="MSS1/TRME-RELATED GTP-BINDING PROTEIN"/>
    <property type="match status" value="1"/>
</dbReference>
<dbReference type="Gene3D" id="3.40.50.300">
    <property type="entry name" value="P-loop containing nucleotide triphosphate hydrolases"/>
    <property type="match status" value="1"/>
</dbReference>
<dbReference type="GO" id="GO:0051301">
    <property type="term" value="P:cell division"/>
    <property type="evidence" value="ECO:0007669"/>
    <property type="project" value="UniProtKB-KW"/>
</dbReference>
<gene>
    <name evidence="11" type="ORF">Ctob_001852</name>
</gene>
<evidence type="ECO:0000259" key="10">
    <source>
        <dbReference type="PROSITE" id="PS51706"/>
    </source>
</evidence>
<evidence type="ECO:0000256" key="5">
    <source>
        <dbReference type="ARBA" id="ARBA00022741"/>
    </source>
</evidence>
<accession>A0A0M0J5N9</accession>
<dbReference type="EMBL" id="JWZX01003323">
    <property type="protein sequence ID" value="KOO21924.1"/>
    <property type="molecule type" value="Genomic_DNA"/>
</dbReference>
<evidence type="ECO:0000256" key="4">
    <source>
        <dbReference type="ARBA" id="ARBA00022723"/>
    </source>
</evidence>
<dbReference type="PANTHER" id="PTHR11649:SF13">
    <property type="entry name" value="ENGB-TYPE G DOMAIN-CONTAINING PROTEIN"/>
    <property type="match status" value="1"/>
</dbReference>
<keyword evidence="6" id="KW-0460">Magnesium</keyword>
<comment type="similarity">
    <text evidence="2">Belongs to the TRAFAC class TrmE-Era-EngA-EngB-Septin-like GTPase superfamily. EngB GTPase family.</text>
</comment>
<keyword evidence="12" id="KW-1185">Reference proteome</keyword>
<dbReference type="InterPro" id="IPR027417">
    <property type="entry name" value="P-loop_NTPase"/>
</dbReference>
<evidence type="ECO:0000256" key="9">
    <source>
        <dbReference type="ARBA" id="ARBA00023306"/>
    </source>
</evidence>
<dbReference type="Pfam" id="PF01926">
    <property type="entry name" value="MMR_HSR1"/>
    <property type="match status" value="1"/>
</dbReference>
<evidence type="ECO:0000256" key="6">
    <source>
        <dbReference type="ARBA" id="ARBA00022842"/>
    </source>
</evidence>
<sequence length="339" mass="35869">MWHAVGSVMVPALVDSRLDAGDLDGACTLAEAMVSAAPLCVPPLHTLTKLTRAFGKARCMPGVYACLEAQLAGGLEADAESLQVLVDALVRSARFVKGGVSMDTLPREPIPEVAFIGRSNVGKSSLVNMVLGRRAIAYTSKTPGKTQQYNYFILNEPAAGQRAAVGTFHVVDMPGLGYAKVPGAERRKWLTFLGQYAAARPQLRLLVHLVDGQVGPMEVDLAIMRMVKEAHARAGSAAGASVASNADESGIAAEVIEAVRAVEASGATGGGAGCPWRYAIVLTKADKGGLMAVKRSRIAVERALEEIGWLEPADIVMTSSKAKTGRHEMWRLLRPVILS</sequence>
<evidence type="ECO:0000256" key="7">
    <source>
        <dbReference type="ARBA" id="ARBA00023134"/>
    </source>
</evidence>
<evidence type="ECO:0000256" key="8">
    <source>
        <dbReference type="ARBA" id="ARBA00023210"/>
    </source>
</evidence>
<reference evidence="12" key="1">
    <citation type="journal article" date="2015" name="PLoS Genet.">
        <title>Genome Sequence and Transcriptome Analyses of Chrysochromulina tobin: Metabolic Tools for Enhanced Algal Fitness in the Prominent Order Prymnesiales (Haptophyceae).</title>
        <authorList>
            <person name="Hovde B.T."/>
            <person name="Deodato C.R."/>
            <person name="Hunsperger H.M."/>
            <person name="Ryken S.A."/>
            <person name="Yost W."/>
            <person name="Jha R.K."/>
            <person name="Patterson J."/>
            <person name="Monnat R.J. Jr."/>
            <person name="Barlow S.B."/>
            <person name="Starkenburg S.R."/>
            <person name="Cattolico R.A."/>
        </authorList>
    </citation>
    <scope>NUCLEOTIDE SEQUENCE</scope>
    <source>
        <strain evidence="12">CCMP291</strain>
    </source>
</reference>
<comment type="caution">
    <text evidence="11">The sequence shown here is derived from an EMBL/GenBank/DDBJ whole genome shotgun (WGS) entry which is preliminary data.</text>
</comment>
<keyword evidence="7" id="KW-0342">GTP-binding</keyword>
<keyword evidence="8" id="KW-0717">Septation</keyword>
<dbReference type="CDD" id="cd01876">
    <property type="entry name" value="YihA_EngB"/>
    <property type="match status" value="1"/>
</dbReference>
<evidence type="ECO:0000256" key="1">
    <source>
        <dbReference type="ARBA" id="ARBA00001946"/>
    </source>
</evidence>
<dbReference type="Proteomes" id="UP000037460">
    <property type="component" value="Unassembled WGS sequence"/>
</dbReference>
<feature type="domain" description="EngB-type G" evidence="10">
    <location>
        <begin position="109"/>
        <end position="306"/>
    </location>
</feature>
<dbReference type="NCBIfam" id="TIGR03598">
    <property type="entry name" value="GTPase_YsxC"/>
    <property type="match status" value="1"/>
</dbReference>
<keyword evidence="5" id="KW-0547">Nucleotide-binding</keyword>
<proteinExistence type="inferred from homology"/>
<dbReference type="InterPro" id="IPR006073">
    <property type="entry name" value="GTP-bd"/>
</dbReference>
<dbReference type="OrthoDB" id="391988at2759"/>
<dbReference type="PROSITE" id="PS51706">
    <property type="entry name" value="G_ENGB"/>
    <property type="match status" value="1"/>
</dbReference>
<protein>
    <submittedName>
        <fullName evidence="11">Ribosome biogenesis gtp-binding protein</fullName>
    </submittedName>
</protein>
<keyword evidence="4" id="KW-0479">Metal-binding</keyword>
<dbReference type="AlphaFoldDB" id="A0A0M0J5N9"/>